<organism evidence="1 2">
    <name type="scientific">Paenibacillus alvei</name>
    <name type="common">Bacillus alvei</name>
    <dbReference type="NCBI Taxonomy" id="44250"/>
    <lineage>
        <taxon>Bacteria</taxon>
        <taxon>Bacillati</taxon>
        <taxon>Bacillota</taxon>
        <taxon>Bacilli</taxon>
        <taxon>Bacillales</taxon>
        <taxon>Paenibacillaceae</taxon>
        <taxon>Paenibacillus</taxon>
    </lineage>
</organism>
<reference evidence="1 2" key="1">
    <citation type="submission" date="2022-05" db="EMBL/GenBank/DDBJ databases">
        <title>Genome Sequencing of Bee-Associated Microbes.</title>
        <authorList>
            <person name="Dunlap C."/>
        </authorList>
    </citation>
    <scope>NUCLEOTIDE SEQUENCE [LARGE SCALE GENOMIC DNA]</scope>
    <source>
        <strain evidence="1 2">NRRL B-04010</strain>
    </source>
</reference>
<evidence type="ECO:0000313" key="2">
    <source>
        <dbReference type="Proteomes" id="UP001527181"/>
    </source>
</evidence>
<gene>
    <name evidence="1" type="ORF">M5X12_00130</name>
</gene>
<name>A0ABT4GQV8_PAEAL</name>
<dbReference type="EMBL" id="JAMDNP010000001">
    <property type="protein sequence ID" value="MCY9758968.1"/>
    <property type="molecule type" value="Genomic_DNA"/>
</dbReference>
<accession>A0ABT4GQV8</accession>
<proteinExistence type="predicted"/>
<evidence type="ECO:0000313" key="1">
    <source>
        <dbReference type="EMBL" id="MCY9758968.1"/>
    </source>
</evidence>
<protein>
    <submittedName>
        <fullName evidence="1">Uncharacterized protein</fullName>
    </submittedName>
</protein>
<dbReference type="RefSeq" id="WP_268600597.1">
    <property type="nucleotide sequence ID" value="NZ_JAMDNP010000001.1"/>
</dbReference>
<dbReference type="Proteomes" id="UP001527181">
    <property type="component" value="Unassembled WGS sequence"/>
</dbReference>
<comment type="caution">
    <text evidence="1">The sequence shown here is derived from an EMBL/GenBank/DDBJ whole genome shotgun (WGS) entry which is preliminary data.</text>
</comment>
<sequence length="58" mass="6624">MKKFEVISPFLDFDDQTIEIGAIIEIDESRETALKKACVIGEHPIKDESKKKTTKRSD</sequence>
<keyword evidence="2" id="KW-1185">Reference proteome</keyword>